<dbReference type="InterPro" id="IPR000477">
    <property type="entry name" value="RT_dom"/>
</dbReference>
<dbReference type="InterPro" id="IPR012337">
    <property type="entry name" value="RNaseH-like_sf"/>
</dbReference>
<dbReference type="Gene3D" id="3.30.420.10">
    <property type="entry name" value="Ribonuclease H-like superfamily/Ribonuclease H"/>
    <property type="match status" value="1"/>
</dbReference>
<proteinExistence type="predicted"/>
<feature type="domain" description="Integrase catalytic" evidence="1">
    <location>
        <begin position="357"/>
        <end position="453"/>
    </location>
</feature>
<dbReference type="PANTHER" id="PTHR24559">
    <property type="entry name" value="TRANSPOSON TY3-I GAG-POL POLYPROTEIN"/>
    <property type="match status" value="1"/>
</dbReference>
<feature type="non-terminal residue" evidence="2">
    <location>
        <position position="1"/>
    </location>
</feature>
<dbReference type="GO" id="GO:0003676">
    <property type="term" value="F:nucleic acid binding"/>
    <property type="evidence" value="ECO:0007669"/>
    <property type="project" value="InterPro"/>
</dbReference>
<keyword evidence="2" id="KW-0548">Nucleotidyltransferase</keyword>
<dbReference type="Pfam" id="PF24626">
    <property type="entry name" value="SH3_Tf2-1"/>
    <property type="match status" value="1"/>
</dbReference>
<dbReference type="CDD" id="cd01647">
    <property type="entry name" value="RT_LTR"/>
    <property type="match status" value="1"/>
</dbReference>
<organism evidence="2">
    <name type="scientific">Tanacetum cinerariifolium</name>
    <name type="common">Dalmatian daisy</name>
    <name type="synonym">Chrysanthemum cinerariifolium</name>
    <dbReference type="NCBI Taxonomy" id="118510"/>
    <lineage>
        <taxon>Eukaryota</taxon>
        <taxon>Viridiplantae</taxon>
        <taxon>Streptophyta</taxon>
        <taxon>Embryophyta</taxon>
        <taxon>Tracheophyta</taxon>
        <taxon>Spermatophyta</taxon>
        <taxon>Magnoliopsida</taxon>
        <taxon>eudicotyledons</taxon>
        <taxon>Gunneridae</taxon>
        <taxon>Pentapetalae</taxon>
        <taxon>asterids</taxon>
        <taxon>campanulids</taxon>
        <taxon>Asterales</taxon>
        <taxon>Asteraceae</taxon>
        <taxon>Asteroideae</taxon>
        <taxon>Anthemideae</taxon>
        <taxon>Anthemidinae</taxon>
        <taxon>Tanacetum</taxon>
    </lineage>
</organism>
<dbReference type="InterPro" id="IPR053134">
    <property type="entry name" value="RNA-dir_DNA_polymerase"/>
</dbReference>
<comment type="caution">
    <text evidence="2">The sequence shown here is derived from an EMBL/GenBank/DDBJ whole genome shotgun (WGS) entry which is preliminary data.</text>
</comment>
<dbReference type="GO" id="GO:0015074">
    <property type="term" value="P:DNA integration"/>
    <property type="evidence" value="ECO:0007669"/>
    <property type="project" value="InterPro"/>
</dbReference>
<dbReference type="InterPro" id="IPR001584">
    <property type="entry name" value="Integrase_cat-core"/>
</dbReference>
<dbReference type="PANTHER" id="PTHR24559:SF427">
    <property type="entry name" value="RNA-DIRECTED DNA POLYMERASE"/>
    <property type="match status" value="1"/>
</dbReference>
<keyword evidence="2" id="KW-0808">Transferase</keyword>
<dbReference type="InterPro" id="IPR043502">
    <property type="entry name" value="DNA/RNA_pol_sf"/>
</dbReference>
<keyword evidence="2" id="KW-0695">RNA-directed DNA polymerase</keyword>
<protein>
    <submittedName>
        <fullName evidence="2">Putative reverse transcriptase domain-containing protein</fullName>
    </submittedName>
</protein>
<name>A0A699IX26_TANCI</name>
<dbReference type="InterPro" id="IPR056924">
    <property type="entry name" value="SH3_Tf2-1"/>
</dbReference>
<sequence>LKKLKEELWNHVMIGADVDKYTTRFHELARLVSYTVTPESKRIDRYIQGLASAIRRTMETSPCFISTNFLPLIIMKPSIVNPGYKIEIASGFKVVTNMIVRGCRLELEGHSFIINFIPFRHAQILLSNGENLEVHRGRPEGNLKPLKTLKMNEPKLEDILIVREFPGVFPEDLPGSPPSREVEFHIDLIPGIMPVAKLPYHSAPAKMQETDGSFRMCINYRELNKLTVKNRYPLPRIDDLFEKLQGSRYFTKIDLRSDYHQLRVREEDIPKTVFRMRYGHFEFMVMPFGLTNALAVFMDLMNRVCVLNILDQTRSTMIYEAYKWPGIKKNIAMYVSKCLTCSKVKAEHQKPLGLLQQPVIPKWKQENIIMDFITKLPRTKSGHDSIWVIIDRLTKSAYFLAVREDFKIEKLVIMYINEIVTRHDVPMSIISDRDSRFTSRFWQSLQKALGMQLDLKTTDKIVQIKERLKTARDRLKSYADNRQKSLEFSVGDKVLLKVSPRKGMLRIGKRSKSSSRYVGPFEIDERVGAVAYRLRLPRELVGVHDTFHVSNLKKCLANANLHVPLEEVKIDDKLHFIEEPMEILDHKVKKLKKRRILIVKVHWNSRRGPKFTWEREDEMKRKYRQLFASVAG</sequence>
<dbReference type="InterPro" id="IPR036397">
    <property type="entry name" value="RNaseH_sf"/>
</dbReference>
<dbReference type="PROSITE" id="PS50994">
    <property type="entry name" value="INTEGRASE"/>
    <property type="match status" value="1"/>
</dbReference>
<reference evidence="2" key="1">
    <citation type="journal article" date="2019" name="Sci. Rep.">
        <title>Draft genome of Tanacetum cinerariifolium, the natural source of mosquito coil.</title>
        <authorList>
            <person name="Yamashiro T."/>
            <person name="Shiraishi A."/>
            <person name="Satake H."/>
            <person name="Nakayama K."/>
        </authorList>
    </citation>
    <scope>NUCLEOTIDE SEQUENCE</scope>
</reference>
<dbReference type="EMBL" id="BKCJ010344213">
    <property type="protein sequence ID" value="GEZ93430.1"/>
    <property type="molecule type" value="Genomic_DNA"/>
</dbReference>
<evidence type="ECO:0000313" key="2">
    <source>
        <dbReference type="EMBL" id="GEZ93430.1"/>
    </source>
</evidence>
<dbReference type="Pfam" id="PF00078">
    <property type="entry name" value="RVT_1"/>
    <property type="match status" value="1"/>
</dbReference>
<dbReference type="AlphaFoldDB" id="A0A699IX26"/>
<gene>
    <name evidence="2" type="ORF">Tci_565403</name>
</gene>
<dbReference type="GO" id="GO:0003964">
    <property type="term" value="F:RNA-directed DNA polymerase activity"/>
    <property type="evidence" value="ECO:0007669"/>
    <property type="project" value="UniProtKB-KW"/>
</dbReference>
<dbReference type="Gene3D" id="3.30.70.270">
    <property type="match status" value="1"/>
</dbReference>
<dbReference type="SUPFAM" id="SSF56672">
    <property type="entry name" value="DNA/RNA polymerases"/>
    <property type="match status" value="1"/>
</dbReference>
<evidence type="ECO:0000259" key="1">
    <source>
        <dbReference type="PROSITE" id="PS50994"/>
    </source>
</evidence>
<dbReference type="SUPFAM" id="SSF53098">
    <property type="entry name" value="Ribonuclease H-like"/>
    <property type="match status" value="1"/>
</dbReference>
<dbReference type="InterPro" id="IPR043128">
    <property type="entry name" value="Rev_trsase/Diguanyl_cyclase"/>
</dbReference>
<accession>A0A699IX26</accession>
<dbReference type="Gene3D" id="3.10.10.10">
    <property type="entry name" value="HIV Type 1 Reverse Transcriptase, subunit A, domain 1"/>
    <property type="match status" value="1"/>
</dbReference>